<dbReference type="Proteomes" id="UP000245674">
    <property type="component" value="Unassembled WGS sequence"/>
</dbReference>
<keyword evidence="1" id="KW-0472">Membrane</keyword>
<evidence type="ECO:0000313" key="2">
    <source>
        <dbReference type="EMBL" id="PWJ66674.1"/>
    </source>
</evidence>
<proteinExistence type="predicted"/>
<comment type="caution">
    <text evidence="2">The sequence shown here is derived from an EMBL/GenBank/DDBJ whole genome shotgun (WGS) entry which is preliminary data.</text>
</comment>
<evidence type="ECO:0000313" key="3">
    <source>
        <dbReference type="Proteomes" id="UP000245674"/>
    </source>
</evidence>
<organism evidence="2 3">
    <name type="scientific">Rathayibacter iranicus NCPPB 2253 = VKM Ac-1602</name>
    <dbReference type="NCBI Taxonomy" id="1328868"/>
    <lineage>
        <taxon>Bacteria</taxon>
        <taxon>Bacillati</taxon>
        <taxon>Actinomycetota</taxon>
        <taxon>Actinomycetes</taxon>
        <taxon>Micrococcales</taxon>
        <taxon>Microbacteriaceae</taxon>
        <taxon>Rathayibacter</taxon>
    </lineage>
</organism>
<reference evidence="2 3" key="1">
    <citation type="submission" date="2018-03" db="EMBL/GenBank/DDBJ databases">
        <title>Genomic Encyclopedia of Type Strains, Phase III (KMG-III): the genomes of soil and plant-associated and newly described type strains.</title>
        <authorList>
            <person name="Whitman W."/>
        </authorList>
    </citation>
    <scope>NUCLEOTIDE SEQUENCE [LARGE SCALE GENOMIC DNA]</scope>
    <source>
        <strain evidence="2 3">VKM Ac-1602</strain>
    </source>
</reference>
<accession>A0ABX5LK10</accession>
<keyword evidence="3" id="KW-1185">Reference proteome</keyword>
<protein>
    <submittedName>
        <fullName evidence="2">Uncharacterized protein</fullName>
    </submittedName>
</protein>
<sequence>METMDFTSWRTIRWFLLIQGALAVLFFFLGAPIGGWLCLVIPPFVTALTLITRAKQRQERPRDEESHQGS</sequence>
<dbReference type="EMBL" id="QGDV01000001">
    <property type="protein sequence ID" value="PWJ66674.1"/>
    <property type="molecule type" value="Genomic_DNA"/>
</dbReference>
<feature type="transmembrane region" description="Helical" evidence="1">
    <location>
        <begin position="12"/>
        <end position="28"/>
    </location>
</feature>
<keyword evidence="1" id="KW-0812">Transmembrane</keyword>
<evidence type="ECO:0000256" key="1">
    <source>
        <dbReference type="SAM" id="Phobius"/>
    </source>
</evidence>
<feature type="transmembrane region" description="Helical" evidence="1">
    <location>
        <begin position="34"/>
        <end position="52"/>
    </location>
</feature>
<gene>
    <name evidence="2" type="ORF">B0H03_101124</name>
</gene>
<keyword evidence="1" id="KW-1133">Transmembrane helix</keyword>
<name>A0ABX5LK10_9MICO</name>